<accession>A0ABD1UWX0</accession>
<reference evidence="2" key="2">
    <citation type="submission" date="2024-07" db="EMBL/GenBank/DDBJ databases">
        <title>Two chromosome-level genome assemblies of Korean endemic species Abeliophyllum distichum and Forsythia ovata (Oleaceae).</title>
        <authorList>
            <person name="Mun J.H."/>
        </authorList>
    </citation>
    <scope>NUCLEOTIDE SEQUENCE</scope>
    <source>
        <strain evidence="2">KNKB202402200001</strain>
        <tissue evidence="2">Leaf</tissue>
    </source>
</reference>
<evidence type="ECO:0000313" key="3">
    <source>
        <dbReference type="EMBL" id="KAL2529558.1"/>
    </source>
</evidence>
<keyword evidence="4" id="KW-1185">Reference proteome</keyword>
<protein>
    <submittedName>
        <fullName evidence="2">Uncharacterized protein</fullName>
    </submittedName>
</protein>
<evidence type="ECO:0000256" key="1">
    <source>
        <dbReference type="SAM" id="MobiDB-lite"/>
    </source>
</evidence>
<sequence>MVLWSPIKFLSRESVVICFLRWTGRIVGNHEGEDVQKSRGFKTRAVSTTPGSENIPESESSFSDLDLKRPEKSEENFPLLLFFLTSTVTKLAEATWDCYNADTTWKRCWISDKIHRERRTCE</sequence>
<evidence type="ECO:0000313" key="2">
    <source>
        <dbReference type="EMBL" id="KAL2529556.1"/>
    </source>
</evidence>
<dbReference type="EMBL" id="JBFOLJ010000006">
    <property type="protein sequence ID" value="KAL2529558.1"/>
    <property type="molecule type" value="Genomic_DNA"/>
</dbReference>
<evidence type="ECO:0000313" key="4">
    <source>
        <dbReference type="Proteomes" id="UP001604277"/>
    </source>
</evidence>
<dbReference type="Proteomes" id="UP001604277">
    <property type="component" value="Unassembled WGS sequence"/>
</dbReference>
<reference evidence="4" key="1">
    <citation type="submission" date="2024-07" db="EMBL/GenBank/DDBJ databases">
        <title>Two chromosome-level genome assemblies of Korean endemic species Abeliophyllum distichum and Forsythia ovata (Oleaceae).</title>
        <authorList>
            <person name="Jang H."/>
        </authorList>
    </citation>
    <scope>NUCLEOTIDE SEQUENCE [LARGE SCALE GENOMIC DNA]</scope>
</reference>
<proteinExistence type="predicted"/>
<feature type="compositionally biased region" description="Polar residues" evidence="1">
    <location>
        <begin position="45"/>
        <end position="63"/>
    </location>
</feature>
<dbReference type="AlphaFoldDB" id="A0ABD1UWX0"/>
<feature type="region of interest" description="Disordered" evidence="1">
    <location>
        <begin position="38"/>
        <end position="69"/>
    </location>
</feature>
<comment type="caution">
    <text evidence="2">The sequence shown here is derived from an EMBL/GenBank/DDBJ whole genome shotgun (WGS) entry which is preliminary data.</text>
</comment>
<dbReference type="EMBL" id="JBFOLJ010000006">
    <property type="protein sequence ID" value="KAL2529556.1"/>
    <property type="molecule type" value="Genomic_DNA"/>
</dbReference>
<gene>
    <name evidence="2" type="ORF">Fot_22157</name>
    <name evidence="3" type="ORF">Fot_22159</name>
</gene>
<name>A0ABD1UWX0_9LAMI</name>
<organism evidence="2 4">
    <name type="scientific">Forsythia ovata</name>
    <dbReference type="NCBI Taxonomy" id="205694"/>
    <lineage>
        <taxon>Eukaryota</taxon>
        <taxon>Viridiplantae</taxon>
        <taxon>Streptophyta</taxon>
        <taxon>Embryophyta</taxon>
        <taxon>Tracheophyta</taxon>
        <taxon>Spermatophyta</taxon>
        <taxon>Magnoliopsida</taxon>
        <taxon>eudicotyledons</taxon>
        <taxon>Gunneridae</taxon>
        <taxon>Pentapetalae</taxon>
        <taxon>asterids</taxon>
        <taxon>lamiids</taxon>
        <taxon>Lamiales</taxon>
        <taxon>Oleaceae</taxon>
        <taxon>Forsythieae</taxon>
        <taxon>Forsythia</taxon>
    </lineage>
</organism>